<dbReference type="InterPro" id="IPR011051">
    <property type="entry name" value="RmlC_Cupin_sf"/>
</dbReference>
<dbReference type="InterPro" id="IPR010282">
    <property type="entry name" value="Uncharacterised_HutD/Ves"/>
</dbReference>
<accession>A0A4Z0D5J0</accession>
<proteinExistence type="predicted"/>
<dbReference type="AlphaFoldDB" id="A0A4Z0D5J0"/>
<gene>
    <name evidence="1" type="ORF">E4100_06310</name>
</gene>
<organism evidence="1 2">
    <name type="scientific">Soehngenia longivitae</name>
    <dbReference type="NCBI Taxonomy" id="2562294"/>
    <lineage>
        <taxon>Bacteria</taxon>
        <taxon>Bacillati</taxon>
        <taxon>Bacillota</taxon>
        <taxon>Tissierellia</taxon>
        <taxon>Tissierellales</taxon>
        <taxon>Tissierellaceae</taxon>
        <taxon>Soehngenia</taxon>
    </lineage>
</organism>
<dbReference type="Gene3D" id="2.60.120.10">
    <property type="entry name" value="Jelly Rolls"/>
    <property type="match status" value="1"/>
</dbReference>
<evidence type="ECO:0000313" key="2">
    <source>
        <dbReference type="Proteomes" id="UP000298381"/>
    </source>
</evidence>
<dbReference type="PANTHER" id="PTHR37943">
    <property type="entry name" value="PROTEIN VES"/>
    <property type="match status" value="1"/>
</dbReference>
<dbReference type="PANTHER" id="PTHR37943:SF1">
    <property type="entry name" value="PROTEIN VES"/>
    <property type="match status" value="1"/>
</dbReference>
<comment type="caution">
    <text evidence="1">The sequence shown here is derived from an EMBL/GenBank/DDBJ whole genome shotgun (WGS) entry which is preliminary data.</text>
</comment>
<dbReference type="OrthoDB" id="9786443at2"/>
<dbReference type="Pfam" id="PF05962">
    <property type="entry name" value="HutD"/>
    <property type="match status" value="1"/>
</dbReference>
<reference evidence="1 2" key="1">
    <citation type="submission" date="2019-03" db="EMBL/GenBank/DDBJ databases">
        <title>Draft genome sequence data and analysis of a Fermenting Bacterium, Soehngenia longevitae strain 1933PT, isolated from petroleum reservoir in Azerbaijan.</title>
        <authorList>
            <person name="Grouzdev D.S."/>
            <person name="Bidzhieva S.K."/>
            <person name="Sokolova D.S."/>
            <person name="Tourova T.P."/>
            <person name="Poltaraus A.B."/>
            <person name="Nazina T.N."/>
        </authorList>
    </citation>
    <scope>NUCLEOTIDE SEQUENCE [LARGE SCALE GENOMIC DNA]</scope>
    <source>
        <strain evidence="1 2">1933P</strain>
    </source>
</reference>
<evidence type="ECO:0008006" key="3">
    <source>
        <dbReference type="Google" id="ProtNLM"/>
    </source>
</evidence>
<evidence type="ECO:0000313" key="1">
    <source>
        <dbReference type="EMBL" id="TFZ39873.1"/>
    </source>
</evidence>
<dbReference type="SUPFAM" id="SSF51182">
    <property type="entry name" value="RmlC-like cupins"/>
    <property type="match status" value="1"/>
</dbReference>
<sequence length="190" mass="22313">METFFITKNDSSVSNWAFGKTYEYFIYPYSSNYKERDFLVRLSLATQETDEISEYTKLEGFTRFLTSLSNDLTLFHSSKEEKTLHELLDIDVFDGGEKTYAKGKVMDFNMMLKNGIRGDMTYLRDDSSIKPKYKSIVFLSTKGKAIIKYEDNLSRFLNKYDMIVLRDIYPDLKLKIDMNGDILLRMDFDV</sequence>
<name>A0A4Z0D5J0_9FIRM</name>
<dbReference type="EMBL" id="SRIB01000008">
    <property type="protein sequence ID" value="TFZ39873.1"/>
    <property type="molecule type" value="Genomic_DNA"/>
</dbReference>
<dbReference type="RefSeq" id="WP_135271189.1">
    <property type="nucleotide sequence ID" value="NZ_SRIB01000008.1"/>
</dbReference>
<dbReference type="InterPro" id="IPR014710">
    <property type="entry name" value="RmlC-like_jellyroll"/>
</dbReference>
<keyword evidence="2" id="KW-1185">Reference proteome</keyword>
<dbReference type="Proteomes" id="UP000298381">
    <property type="component" value="Unassembled WGS sequence"/>
</dbReference>
<protein>
    <recommendedName>
        <fullName evidence="3">HutD family protein</fullName>
    </recommendedName>
</protein>